<name>A0A291QQX2_9BACT</name>
<dbReference type="InterPro" id="IPR025646">
    <property type="entry name" value="DUF4350"/>
</dbReference>
<dbReference type="AlphaFoldDB" id="A0A291QQX2"/>
<dbReference type="EMBL" id="CP023777">
    <property type="protein sequence ID" value="ATL46409.1"/>
    <property type="molecule type" value="Genomic_DNA"/>
</dbReference>
<feature type="domain" description="DUF4350" evidence="2">
    <location>
        <begin position="48"/>
        <end position="233"/>
    </location>
</feature>
<keyword evidence="1" id="KW-1133">Transmembrane helix</keyword>
<keyword evidence="1" id="KW-0472">Membrane</keyword>
<dbReference type="KEGG" id="cbae:COR50_04030"/>
<dbReference type="RefSeq" id="WP_098192797.1">
    <property type="nucleotide sequence ID" value="NZ_CP023777.1"/>
</dbReference>
<feature type="transmembrane region" description="Helical" evidence="1">
    <location>
        <begin position="280"/>
        <end position="297"/>
    </location>
</feature>
<dbReference type="Proteomes" id="UP000220133">
    <property type="component" value="Chromosome"/>
</dbReference>
<dbReference type="OrthoDB" id="1111222at2"/>
<dbReference type="Pfam" id="PF14258">
    <property type="entry name" value="DUF4350"/>
    <property type="match status" value="1"/>
</dbReference>
<keyword evidence="4" id="KW-1185">Reference proteome</keyword>
<proteinExistence type="predicted"/>
<protein>
    <recommendedName>
        <fullName evidence="2">DUF4350 domain-containing protein</fullName>
    </recommendedName>
</protein>
<evidence type="ECO:0000256" key="1">
    <source>
        <dbReference type="SAM" id="Phobius"/>
    </source>
</evidence>
<organism evidence="3 4">
    <name type="scientific">Chitinophaga caeni</name>
    <dbReference type="NCBI Taxonomy" id="2029983"/>
    <lineage>
        <taxon>Bacteria</taxon>
        <taxon>Pseudomonadati</taxon>
        <taxon>Bacteroidota</taxon>
        <taxon>Chitinophagia</taxon>
        <taxon>Chitinophagales</taxon>
        <taxon>Chitinophagaceae</taxon>
        <taxon>Chitinophaga</taxon>
    </lineage>
</organism>
<sequence length="413" mass="48171">MKFRFIWIGLLVLLVVIIIFGSVFQGGMRNKRKVEDFNAASASFEYRDKKPYGSFVAYKLLKQYLNGANHGTLHQIVKKPVAELFKTTFNQNALYCIIANNLFLSADDVDRLGNFIENGNEVFIAATDPDSLLAERLHFNYKAGIVDNGVFNKKLHTVQNFVNKNFGKDTSFAYKGIYNSGYFTAVDTAVTTVLGTNEEGKPNFIRIVHGNGAVYISLNPFACTNYFLLHGENHRSFRNMMGYIPDSKNIVYWDEYYKHQYSREGKDFDNWSVLMRYPSIRWALILILCLMILFALFESKRQQRYVPAVEPVLNNSLDFVKTLGKLYFNHHDNKNLVHKMTTQFLDHVRNKYFIDTKYLDENFVNQLARKSNQPREEIQLLINMMHNLQLEFEVSDKQLEMYYQALYKFYQIA</sequence>
<keyword evidence="1" id="KW-0812">Transmembrane</keyword>
<evidence type="ECO:0000313" key="4">
    <source>
        <dbReference type="Proteomes" id="UP000220133"/>
    </source>
</evidence>
<feature type="transmembrane region" description="Helical" evidence="1">
    <location>
        <begin position="6"/>
        <end position="24"/>
    </location>
</feature>
<evidence type="ECO:0000259" key="2">
    <source>
        <dbReference type="Pfam" id="PF14258"/>
    </source>
</evidence>
<accession>A0A291QQX2</accession>
<gene>
    <name evidence="3" type="ORF">COR50_04030</name>
</gene>
<evidence type="ECO:0000313" key="3">
    <source>
        <dbReference type="EMBL" id="ATL46409.1"/>
    </source>
</evidence>
<reference evidence="3 4" key="1">
    <citation type="submission" date="2017-10" db="EMBL/GenBank/DDBJ databases">
        <title>Paenichitinophaga pekingensis gen. nov., sp. nov., isolated from activated sludge.</title>
        <authorList>
            <person name="Jin D."/>
            <person name="Kong X."/>
            <person name="Deng Y."/>
            <person name="Bai Z."/>
        </authorList>
    </citation>
    <scope>NUCLEOTIDE SEQUENCE [LARGE SCALE GENOMIC DNA]</scope>
    <source>
        <strain evidence="3 4">13</strain>
    </source>
</reference>